<dbReference type="Pfam" id="PF00144">
    <property type="entry name" value="Beta-lactamase"/>
    <property type="match status" value="1"/>
</dbReference>
<gene>
    <name evidence="2" type="ORF">GIL414_LOCUS27801</name>
</gene>
<dbReference type="InterPro" id="IPR012338">
    <property type="entry name" value="Beta-lactam/transpept-like"/>
</dbReference>
<dbReference type="InterPro" id="IPR001466">
    <property type="entry name" value="Beta-lactam-related"/>
</dbReference>
<name>A0A8S2UJH1_9BILA</name>
<accession>A0A8S2UJH1</accession>
<dbReference type="EMBL" id="CAJOBJ010045285">
    <property type="protein sequence ID" value="CAF4346963.1"/>
    <property type="molecule type" value="Genomic_DNA"/>
</dbReference>
<evidence type="ECO:0000313" key="3">
    <source>
        <dbReference type="Proteomes" id="UP000681720"/>
    </source>
</evidence>
<feature type="non-terminal residue" evidence="2">
    <location>
        <position position="1"/>
    </location>
</feature>
<evidence type="ECO:0000313" key="2">
    <source>
        <dbReference type="EMBL" id="CAF4346963.1"/>
    </source>
</evidence>
<sequence length="89" mass="10104">TFIALATMQLVEKGQLNLDVDINQYLNLPMRIFHPSHPLSIITMRHIVSHSSGLGSNYEEEFHHGTPGDDFVKTNLTDVVLRYLLNKLS</sequence>
<feature type="domain" description="Beta-lactamase-related" evidence="1">
    <location>
        <begin position="1"/>
        <end position="87"/>
    </location>
</feature>
<protein>
    <recommendedName>
        <fullName evidence="1">Beta-lactamase-related domain-containing protein</fullName>
    </recommendedName>
</protein>
<comment type="caution">
    <text evidence="2">The sequence shown here is derived from an EMBL/GenBank/DDBJ whole genome shotgun (WGS) entry which is preliminary data.</text>
</comment>
<dbReference type="Proteomes" id="UP000681720">
    <property type="component" value="Unassembled WGS sequence"/>
</dbReference>
<organism evidence="2 3">
    <name type="scientific">Rotaria magnacalcarata</name>
    <dbReference type="NCBI Taxonomy" id="392030"/>
    <lineage>
        <taxon>Eukaryota</taxon>
        <taxon>Metazoa</taxon>
        <taxon>Spiralia</taxon>
        <taxon>Gnathifera</taxon>
        <taxon>Rotifera</taxon>
        <taxon>Eurotatoria</taxon>
        <taxon>Bdelloidea</taxon>
        <taxon>Philodinida</taxon>
        <taxon>Philodinidae</taxon>
        <taxon>Rotaria</taxon>
    </lineage>
</organism>
<reference evidence="2" key="1">
    <citation type="submission" date="2021-02" db="EMBL/GenBank/DDBJ databases">
        <authorList>
            <person name="Nowell W R."/>
        </authorList>
    </citation>
    <scope>NUCLEOTIDE SEQUENCE</scope>
</reference>
<evidence type="ECO:0000259" key="1">
    <source>
        <dbReference type="Pfam" id="PF00144"/>
    </source>
</evidence>
<dbReference type="SUPFAM" id="SSF56601">
    <property type="entry name" value="beta-lactamase/transpeptidase-like"/>
    <property type="match status" value="1"/>
</dbReference>
<dbReference type="AlphaFoldDB" id="A0A8S2UJH1"/>
<dbReference type="Gene3D" id="3.40.710.10">
    <property type="entry name" value="DD-peptidase/beta-lactamase superfamily"/>
    <property type="match status" value="1"/>
</dbReference>
<proteinExistence type="predicted"/>